<dbReference type="EMBL" id="FN649727">
    <property type="protein sequence ID" value="CBJ29870.1"/>
    <property type="molecule type" value="Genomic_DNA"/>
</dbReference>
<dbReference type="InterPro" id="IPR029045">
    <property type="entry name" value="ClpP/crotonase-like_dom_sf"/>
</dbReference>
<evidence type="ECO:0000256" key="1">
    <source>
        <dbReference type="ARBA" id="ARBA00007039"/>
    </source>
</evidence>
<evidence type="ECO:0000313" key="5">
    <source>
        <dbReference type="Proteomes" id="UP000002630"/>
    </source>
</evidence>
<dbReference type="GO" id="GO:0009368">
    <property type="term" value="C:endopeptidase Clp complex"/>
    <property type="evidence" value="ECO:0007669"/>
    <property type="project" value="TreeGrafter"/>
</dbReference>
<accession>D7FM45</accession>
<evidence type="ECO:0000256" key="2">
    <source>
        <dbReference type="RuleBase" id="RU003567"/>
    </source>
</evidence>
<feature type="region of interest" description="Disordered" evidence="3">
    <location>
        <begin position="212"/>
        <end position="256"/>
    </location>
</feature>
<dbReference type="PRINTS" id="PR00127">
    <property type="entry name" value="CLPPROTEASEP"/>
</dbReference>
<dbReference type="Pfam" id="PF00574">
    <property type="entry name" value="CLP_protease"/>
    <property type="match status" value="1"/>
</dbReference>
<keyword evidence="4" id="KW-0645">Protease</keyword>
<dbReference type="MEROPS" id="S14.A01"/>
<evidence type="ECO:0000313" key="4">
    <source>
        <dbReference type="EMBL" id="CBJ29870.1"/>
    </source>
</evidence>
<proteinExistence type="inferred from homology"/>
<keyword evidence="5" id="KW-1185">Reference proteome</keyword>
<dbReference type="InterPro" id="IPR001907">
    <property type="entry name" value="ClpP"/>
</dbReference>
<reference evidence="4 5" key="1">
    <citation type="journal article" date="2010" name="Nature">
        <title>The Ectocarpus genome and the independent evolution of multicellularity in brown algae.</title>
        <authorList>
            <person name="Cock J.M."/>
            <person name="Sterck L."/>
            <person name="Rouze P."/>
            <person name="Scornet D."/>
            <person name="Allen A.E."/>
            <person name="Amoutzias G."/>
            <person name="Anthouard V."/>
            <person name="Artiguenave F."/>
            <person name="Aury J.M."/>
            <person name="Badger J.H."/>
            <person name="Beszteri B."/>
            <person name="Billiau K."/>
            <person name="Bonnet E."/>
            <person name="Bothwell J.H."/>
            <person name="Bowler C."/>
            <person name="Boyen C."/>
            <person name="Brownlee C."/>
            <person name="Carrano C.J."/>
            <person name="Charrier B."/>
            <person name="Cho G.Y."/>
            <person name="Coelho S.M."/>
            <person name="Collen J."/>
            <person name="Corre E."/>
            <person name="Da Silva C."/>
            <person name="Delage L."/>
            <person name="Delaroque N."/>
            <person name="Dittami S.M."/>
            <person name="Doulbeau S."/>
            <person name="Elias M."/>
            <person name="Farnham G."/>
            <person name="Gachon C.M."/>
            <person name="Gschloessl B."/>
            <person name="Heesch S."/>
            <person name="Jabbari K."/>
            <person name="Jubin C."/>
            <person name="Kawai H."/>
            <person name="Kimura K."/>
            <person name="Kloareg B."/>
            <person name="Kupper F.C."/>
            <person name="Lang D."/>
            <person name="Le Bail A."/>
            <person name="Leblanc C."/>
            <person name="Lerouge P."/>
            <person name="Lohr M."/>
            <person name="Lopez P.J."/>
            <person name="Martens C."/>
            <person name="Maumus F."/>
            <person name="Michel G."/>
            <person name="Miranda-Saavedra D."/>
            <person name="Morales J."/>
            <person name="Moreau H."/>
            <person name="Motomura T."/>
            <person name="Nagasato C."/>
            <person name="Napoli C.A."/>
            <person name="Nelson D.R."/>
            <person name="Nyvall-Collen P."/>
            <person name="Peters A.F."/>
            <person name="Pommier C."/>
            <person name="Potin P."/>
            <person name="Poulain J."/>
            <person name="Quesneville H."/>
            <person name="Read B."/>
            <person name="Rensing S.A."/>
            <person name="Ritter A."/>
            <person name="Rousvoal S."/>
            <person name="Samanta M."/>
            <person name="Samson G."/>
            <person name="Schroeder D.C."/>
            <person name="Segurens B."/>
            <person name="Strittmatter M."/>
            <person name="Tonon T."/>
            <person name="Tregear J.W."/>
            <person name="Valentin K."/>
            <person name="von Dassow P."/>
            <person name="Yamagishi T."/>
            <person name="Van de Peer Y."/>
            <person name="Wincker P."/>
        </authorList>
    </citation>
    <scope>NUCLEOTIDE SEQUENCE [LARGE SCALE GENOMIC DNA]</scope>
    <source>
        <strain evidence="5">Ec32 / CCAP1310/4</strain>
    </source>
</reference>
<dbReference type="Gene3D" id="3.90.226.10">
    <property type="entry name" value="2-enoyl-CoA Hydratase, Chain A, domain 1"/>
    <property type="match status" value="1"/>
</dbReference>
<gene>
    <name evidence="4" type="primary">CLP</name>
    <name evidence="4" type="ORF">Esi_0163_0062</name>
</gene>
<feature type="compositionally biased region" description="Gly residues" evidence="3">
    <location>
        <begin position="226"/>
        <end position="249"/>
    </location>
</feature>
<dbReference type="GO" id="GO:0004176">
    <property type="term" value="F:ATP-dependent peptidase activity"/>
    <property type="evidence" value="ECO:0007669"/>
    <property type="project" value="InterPro"/>
</dbReference>
<dbReference type="CDD" id="cd07017">
    <property type="entry name" value="S14_ClpP_2"/>
    <property type="match status" value="1"/>
</dbReference>
<name>D7FM45_ECTSI</name>
<dbReference type="InParanoid" id="D7FM45"/>
<organism evidence="4 5">
    <name type="scientific">Ectocarpus siliculosus</name>
    <name type="common">Brown alga</name>
    <name type="synonym">Conferva siliculosa</name>
    <dbReference type="NCBI Taxonomy" id="2880"/>
    <lineage>
        <taxon>Eukaryota</taxon>
        <taxon>Sar</taxon>
        <taxon>Stramenopiles</taxon>
        <taxon>Ochrophyta</taxon>
        <taxon>PX clade</taxon>
        <taxon>Phaeophyceae</taxon>
        <taxon>Ectocarpales</taxon>
        <taxon>Ectocarpaceae</taxon>
        <taxon>Ectocarpus</taxon>
    </lineage>
</organism>
<comment type="similarity">
    <text evidence="1 2">Belongs to the peptidase S14 family.</text>
</comment>
<keyword evidence="4" id="KW-0378">Hydrolase</keyword>
<sequence length="256" mass="28144">MPSSEPMVPYTRDGSTVATWMPVSQCLQQSRIIMVGKFIDEEYANQLIAMLLYHEKNDPNKKISLYFNCPGALIRPALAVYDTLMHMGPELSTLNLGLATGMVSFLCAAGKRGQRYALPNSRFLMQRTGMEDPYQGQASDIGVEVQNVMRGNSKMEEALQRITGHTVAKIHEDFQRDFYLSSAEAVQYGIIDEVLLPREKTRQDMYKERGIMGGPRVLNDEPDFGTFGGEGQRYGDKTGGGWGGGGGVSDDGPAAA</sequence>
<dbReference type="PANTHER" id="PTHR10381">
    <property type="entry name" value="ATP-DEPENDENT CLP PROTEASE PROTEOLYTIC SUBUNIT"/>
    <property type="match status" value="1"/>
</dbReference>
<dbReference type="GO" id="GO:0004252">
    <property type="term" value="F:serine-type endopeptidase activity"/>
    <property type="evidence" value="ECO:0007669"/>
    <property type="project" value="InterPro"/>
</dbReference>
<protein>
    <recommendedName>
        <fullName evidence="2">ATP-dependent Clp protease proteolytic subunit</fullName>
    </recommendedName>
</protein>
<dbReference type="GO" id="GO:0051117">
    <property type="term" value="F:ATPase binding"/>
    <property type="evidence" value="ECO:0007669"/>
    <property type="project" value="TreeGrafter"/>
</dbReference>
<dbReference type="Proteomes" id="UP000002630">
    <property type="component" value="Linkage Group LG02"/>
</dbReference>
<dbReference type="PANTHER" id="PTHR10381:SF11">
    <property type="entry name" value="ATP-DEPENDENT CLP PROTEASE PROTEOLYTIC SUBUNIT, MITOCHONDRIAL"/>
    <property type="match status" value="1"/>
</dbReference>
<evidence type="ECO:0000256" key="3">
    <source>
        <dbReference type="SAM" id="MobiDB-lite"/>
    </source>
</evidence>
<dbReference type="STRING" id="2880.D7FM45"/>
<dbReference type="AlphaFoldDB" id="D7FM45"/>
<dbReference type="OrthoDB" id="2017408at2759"/>
<dbReference type="OMA" id="RFLMQRT"/>
<dbReference type="InterPro" id="IPR023562">
    <property type="entry name" value="ClpP/TepA"/>
</dbReference>
<dbReference type="SUPFAM" id="SSF52096">
    <property type="entry name" value="ClpP/crotonase"/>
    <property type="match status" value="1"/>
</dbReference>
<dbReference type="GO" id="GO:0006515">
    <property type="term" value="P:protein quality control for misfolded or incompletely synthesized proteins"/>
    <property type="evidence" value="ECO:0007669"/>
    <property type="project" value="TreeGrafter"/>
</dbReference>
<dbReference type="EMBL" id="FN648164">
    <property type="protein sequence ID" value="CBJ29870.1"/>
    <property type="molecule type" value="Genomic_DNA"/>
</dbReference>